<comment type="subcellular location">
    <subcellularLocation>
        <location evidence="1">Membrane</location>
    </subcellularLocation>
</comment>
<keyword evidence="5" id="KW-0732">Signal</keyword>
<dbReference type="Gene3D" id="3.40.50.2300">
    <property type="match status" value="1"/>
</dbReference>
<dbReference type="AlphaFoldDB" id="A0A9D4ERM0"/>
<accession>A0A9D4ERM0</accession>
<feature type="domain" description="Receptor ligand binding region" evidence="6">
    <location>
        <begin position="3"/>
        <end position="63"/>
    </location>
</feature>
<organism evidence="7 8">
    <name type="scientific">Dreissena polymorpha</name>
    <name type="common">Zebra mussel</name>
    <name type="synonym">Mytilus polymorpha</name>
    <dbReference type="NCBI Taxonomy" id="45954"/>
    <lineage>
        <taxon>Eukaryota</taxon>
        <taxon>Metazoa</taxon>
        <taxon>Spiralia</taxon>
        <taxon>Lophotrochozoa</taxon>
        <taxon>Mollusca</taxon>
        <taxon>Bivalvia</taxon>
        <taxon>Autobranchia</taxon>
        <taxon>Heteroconchia</taxon>
        <taxon>Euheterodonta</taxon>
        <taxon>Imparidentia</taxon>
        <taxon>Neoheterodontei</taxon>
        <taxon>Myida</taxon>
        <taxon>Dreissenoidea</taxon>
        <taxon>Dreissenidae</taxon>
        <taxon>Dreissena</taxon>
    </lineage>
</organism>
<dbReference type="InterPro" id="IPR001828">
    <property type="entry name" value="ANF_lig-bd_rcpt"/>
</dbReference>
<keyword evidence="8" id="KW-1185">Reference proteome</keyword>
<evidence type="ECO:0000256" key="4">
    <source>
        <dbReference type="ARBA" id="ARBA00023136"/>
    </source>
</evidence>
<feature type="chain" id="PRO_5039367434" description="Receptor ligand binding region domain-containing protein" evidence="5">
    <location>
        <begin position="18"/>
        <end position="70"/>
    </location>
</feature>
<keyword evidence="3" id="KW-1133">Transmembrane helix</keyword>
<dbReference type="PANTHER" id="PTHR44755">
    <property type="entry name" value="NATRIURETIC PEPTIDE RECEPTOR 3-RELATED"/>
    <property type="match status" value="1"/>
</dbReference>
<evidence type="ECO:0000313" key="7">
    <source>
        <dbReference type="EMBL" id="KAH3785097.1"/>
    </source>
</evidence>
<keyword evidence="2" id="KW-0812">Transmembrane</keyword>
<evidence type="ECO:0000256" key="2">
    <source>
        <dbReference type="ARBA" id="ARBA00022692"/>
    </source>
</evidence>
<dbReference type="GO" id="GO:0007165">
    <property type="term" value="P:signal transduction"/>
    <property type="evidence" value="ECO:0007669"/>
    <property type="project" value="TreeGrafter"/>
</dbReference>
<dbReference type="GO" id="GO:0017046">
    <property type="term" value="F:peptide hormone binding"/>
    <property type="evidence" value="ECO:0007669"/>
    <property type="project" value="TreeGrafter"/>
</dbReference>
<dbReference type="InterPro" id="IPR052612">
    <property type="entry name" value="ANP_Clearance_Receptor"/>
</dbReference>
<evidence type="ECO:0000259" key="6">
    <source>
        <dbReference type="Pfam" id="PF01094"/>
    </source>
</evidence>
<proteinExistence type="predicted"/>
<evidence type="ECO:0000313" key="8">
    <source>
        <dbReference type="Proteomes" id="UP000828390"/>
    </source>
</evidence>
<dbReference type="Proteomes" id="UP000828390">
    <property type="component" value="Unassembled WGS sequence"/>
</dbReference>
<gene>
    <name evidence="7" type="ORF">DPMN_163181</name>
</gene>
<dbReference type="InterPro" id="IPR028082">
    <property type="entry name" value="Peripla_BP_I"/>
</dbReference>
<evidence type="ECO:0000256" key="1">
    <source>
        <dbReference type="ARBA" id="ARBA00004370"/>
    </source>
</evidence>
<dbReference type="PANTHER" id="PTHR44755:SF8">
    <property type="entry name" value="RECEPTOR LIGAND BINDING REGION DOMAIN-CONTAINING PROTEIN"/>
    <property type="match status" value="1"/>
</dbReference>
<dbReference type="EMBL" id="JAIWYP010000008">
    <property type="protein sequence ID" value="KAH3785097.1"/>
    <property type="molecule type" value="Genomic_DNA"/>
</dbReference>
<feature type="signal peptide" evidence="5">
    <location>
        <begin position="1"/>
        <end position="17"/>
    </location>
</feature>
<keyword evidence="4" id="KW-0472">Membrane</keyword>
<name>A0A9D4ERM0_DREPO</name>
<reference evidence="7" key="2">
    <citation type="submission" date="2020-11" db="EMBL/GenBank/DDBJ databases">
        <authorList>
            <person name="McCartney M.A."/>
            <person name="Auch B."/>
            <person name="Kono T."/>
            <person name="Mallez S."/>
            <person name="Becker A."/>
            <person name="Gohl D.M."/>
            <person name="Silverstein K.A.T."/>
            <person name="Koren S."/>
            <person name="Bechman K.B."/>
            <person name="Herman A."/>
            <person name="Abrahante J.E."/>
            <person name="Garbe J."/>
        </authorList>
    </citation>
    <scope>NUCLEOTIDE SEQUENCE</scope>
    <source>
        <strain evidence="7">Duluth1</strain>
        <tissue evidence="7">Whole animal</tissue>
    </source>
</reference>
<protein>
    <recommendedName>
        <fullName evidence="6">Receptor ligand binding region domain-containing protein</fullName>
    </recommendedName>
</protein>
<reference evidence="7" key="1">
    <citation type="journal article" date="2019" name="bioRxiv">
        <title>The Genome of the Zebra Mussel, Dreissena polymorpha: A Resource for Invasive Species Research.</title>
        <authorList>
            <person name="McCartney M.A."/>
            <person name="Auch B."/>
            <person name="Kono T."/>
            <person name="Mallez S."/>
            <person name="Zhang Y."/>
            <person name="Obille A."/>
            <person name="Becker A."/>
            <person name="Abrahante J.E."/>
            <person name="Garbe J."/>
            <person name="Badalamenti J.P."/>
            <person name="Herman A."/>
            <person name="Mangelson H."/>
            <person name="Liachko I."/>
            <person name="Sullivan S."/>
            <person name="Sone E.D."/>
            <person name="Koren S."/>
            <person name="Silverstein K.A.T."/>
            <person name="Beckman K.B."/>
            <person name="Gohl D.M."/>
        </authorList>
    </citation>
    <scope>NUCLEOTIDE SEQUENCE</scope>
    <source>
        <strain evidence="7">Duluth1</strain>
        <tissue evidence="7">Whole animal</tissue>
    </source>
</reference>
<dbReference type="GO" id="GO:0016020">
    <property type="term" value="C:membrane"/>
    <property type="evidence" value="ECO:0007669"/>
    <property type="project" value="UniProtKB-SubCell"/>
</dbReference>
<dbReference type="GO" id="GO:0038023">
    <property type="term" value="F:signaling receptor activity"/>
    <property type="evidence" value="ECO:0007669"/>
    <property type="project" value="TreeGrafter"/>
</dbReference>
<evidence type="ECO:0000256" key="5">
    <source>
        <dbReference type="SAM" id="SignalP"/>
    </source>
</evidence>
<evidence type="ECO:0000256" key="3">
    <source>
        <dbReference type="ARBA" id="ARBA00022989"/>
    </source>
</evidence>
<dbReference type="SUPFAM" id="SSF53822">
    <property type="entry name" value="Periplasmic binding protein-like I"/>
    <property type="match status" value="1"/>
</dbReference>
<dbReference type="Pfam" id="PF01094">
    <property type="entry name" value="ANF_receptor"/>
    <property type="match status" value="1"/>
</dbReference>
<sequence>MEIVGILLLGCTPSVQTVSRMAVEWNVPHITYVGTDETLGNKNEYSMLTRLSYTMNVFADFYVHVRLIYS</sequence>
<comment type="caution">
    <text evidence="7">The sequence shown here is derived from an EMBL/GenBank/DDBJ whole genome shotgun (WGS) entry which is preliminary data.</text>
</comment>